<dbReference type="Proteomes" id="UP001175271">
    <property type="component" value="Unassembled WGS sequence"/>
</dbReference>
<reference evidence="7" key="1">
    <citation type="submission" date="2023-06" db="EMBL/GenBank/DDBJ databases">
        <title>Genomic analysis of the entomopathogenic nematode Steinernema hermaphroditum.</title>
        <authorList>
            <person name="Schwarz E.M."/>
            <person name="Heppert J.K."/>
            <person name="Baniya A."/>
            <person name="Schwartz H.T."/>
            <person name="Tan C.-H."/>
            <person name="Antoshechkin I."/>
            <person name="Sternberg P.W."/>
            <person name="Goodrich-Blair H."/>
            <person name="Dillman A.R."/>
        </authorList>
    </citation>
    <scope>NUCLEOTIDE SEQUENCE</scope>
    <source>
        <strain evidence="7">PS9179</strain>
        <tissue evidence="7">Whole animal</tissue>
    </source>
</reference>
<dbReference type="EMBL" id="JAUCMV010000003">
    <property type="protein sequence ID" value="KAK0413075.1"/>
    <property type="molecule type" value="Genomic_DNA"/>
</dbReference>
<evidence type="ECO:0000256" key="1">
    <source>
        <dbReference type="ARBA" id="ARBA00022741"/>
    </source>
</evidence>
<feature type="domain" description="DNA2/NAM7 helicase-like C-terminal" evidence="6">
    <location>
        <begin position="23"/>
        <end position="136"/>
    </location>
</feature>
<dbReference type="InterPro" id="IPR041679">
    <property type="entry name" value="DNA2/NAM7-like_C"/>
</dbReference>
<protein>
    <recommendedName>
        <fullName evidence="6">DNA2/NAM7 helicase-like C-terminal domain-containing protein</fullName>
    </recommendedName>
</protein>
<dbReference type="InterPro" id="IPR047187">
    <property type="entry name" value="SF1_C_Upf1"/>
</dbReference>
<accession>A0AA39LXN8</accession>
<dbReference type="GO" id="GO:0005524">
    <property type="term" value="F:ATP binding"/>
    <property type="evidence" value="ECO:0007669"/>
    <property type="project" value="UniProtKB-KW"/>
</dbReference>
<dbReference type="PANTHER" id="PTHR43788">
    <property type="entry name" value="DNA2/NAM7 HELICASE FAMILY MEMBER"/>
    <property type="match status" value="1"/>
</dbReference>
<evidence type="ECO:0000256" key="3">
    <source>
        <dbReference type="ARBA" id="ARBA00022806"/>
    </source>
</evidence>
<dbReference type="InterPro" id="IPR027417">
    <property type="entry name" value="P-loop_NTPase"/>
</dbReference>
<dbReference type="InterPro" id="IPR050534">
    <property type="entry name" value="Coronavir_polyprotein_1ab"/>
</dbReference>
<evidence type="ECO:0000256" key="5">
    <source>
        <dbReference type="SAM" id="MobiDB-lite"/>
    </source>
</evidence>
<proteinExistence type="predicted"/>
<evidence type="ECO:0000313" key="7">
    <source>
        <dbReference type="EMBL" id="KAK0413075.1"/>
    </source>
</evidence>
<comment type="caution">
    <text evidence="7">The sequence shown here is derived from an EMBL/GenBank/DDBJ whole genome shotgun (WGS) entry which is preliminary data.</text>
</comment>
<keyword evidence="2" id="KW-0378">Hydrolase</keyword>
<dbReference type="PANTHER" id="PTHR43788:SF8">
    <property type="entry name" value="DNA-BINDING PROTEIN SMUBP-2"/>
    <property type="match status" value="1"/>
</dbReference>
<dbReference type="Gene3D" id="3.40.50.300">
    <property type="entry name" value="P-loop containing nucleotide triphosphate hydrolases"/>
    <property type="match status" value="1"/>
</dbReference>
<dbReference type="GO" id="GO:0016787">
    <property type="term" value="F:hydrolase activity"/>
    <property type="evidence" value="ECO:0007669"/>
    <property type="project" value="UniProtKB-KW"/>
</dbReference>
<organism evidence="7 8">
    <name type="scientific">Steinernema hermaphroditum</name>
    <dbReference type="NCBI Taxonomy" id="289476"/>
    <lineage>
        <taxon>Eukaryota</taxon>
        <taxon>Metazoa</taxon>
        <taxon>Ecdysozoa</taxon>
        <taxon>Nematoda</taxon>
        <taxon>Chromadorea</taxon>
        <taxon>Rhabditida</taxon>
        <taxon>Tylenchina</taxon>
        <taxon>Panagrolaimomorpha</taxon>
        <taxon>Strongyloidoidea</taxon>
        <taxon>Steinernematidae</taxon>
        <taxon>Steinernema</taxon>
    </lineage>
</organism>
<feature type="region of interest" description="Disordered" evidence="5">
    <location>
        <begin position="254"/>
        <end position="292"/>
    </location>
</feature>
<keyword evidence="3" id="KW-0347">Helicase</keyword>
<gene>
    <name evidence="7" type="ORF">QR680_006583</name>
</gene>
<evidence type="ECO:0000313" key="8">
    <source>
        <dbReference type="Proteomes" id="UP001175271"/>
    </source>
</evidence>
<dbReference type="AlphaFoldDB" id="A0AA39LXN8"/>
<evidence type="ECO:0000259" key="6">
    <source>
        <dbReference type="Pfam" id="PF13087"/>
    </source>
</evidence>
<evidence type="ECO:0000256" key="2">
    <source>
        <dbReference type="ARBA" id="ARBA00022801"/>
    </source>
</evidence>
<dbReference type="CDD" id="cd18808">
    <property type="entry name" value="SF1_C_Upf1"/>
    <property type="match status" value="1"/>
</dbReference>
<name>A0AA39LXN8_9BILA</name>
<evidence type="ECO:0000256" key="4">
    <source>
        <dbReference type="ARBA" id="ARBA00022840"/>
    </source>
</evidence>
<dbReference type="GO" id="GO:0043139">
    <property type="term" value="F:5'-3' DNA helicase activity"/>
    <property type="evidence" value="ECO:0007669"/>
    <property type="project" value="TreeGrafter"/>
</dbReference>
<keyword evidence="4" id="KW-0067">ATP-binding</keyword>
<feature type="compositionally biased region" description="Basic and acidic residues" evidence="5">
    <location>
        <begin position="276"/>
        <end position="292"/>
    </location>
</feature>
<dbReference type="SUPFAM" id="SSF52540">
    <property type="entry name" value="P-loop containing nucleoside triphosphate hydrolases"/>
    <property type="match status" value="1"/>
</dbReference>
<dbReference type="Pfam" id="PF13087">
    <property type="entry name" value="AAA_12"/>
    <property type="match status" value="1"/>
</dbReference>
<sequence>MLGEKFLIECRNRKPCWHLITHGEERYEDSWRNEVHVNEIRLWLQTFSAEECMNPVVITPYRAQRELLSRAMLGVRVLTIDGFQGEEADTVIVSLPRHSKFAFLQDNFDELTEDMVNNRLVVMLTRARERMLLIGDVPKPRHDEPYQHMITQLRYGNSNFPFDDETILAHNSEYFLPVICARLGVDSVHGFKPAIKSDVRFSGIDSIPTAGLVEQDYNHWFEKMAQIAKPIRTLLKNRQDQHEILANIPVVEETAAENKPDVEPEAAEVQAPVVRDSVDEQNRKNSEAEKTD</sequence>
<keyword evidence="8" id="KW-1185">Reference proteome</keyword>
<keyword evidence="1" id="KW-0547">Nucleotide-binding</keyword>